<dbReference type="RefSeq" id="WP_274113592.1">
    <property type="nucleotide sequence ID" value="NZ_JAPCKI010000017.1"/>
</dbReference>
<gene>
    <name evidence="2" type="ORF">OIN59_21210</name>
</gene>
<keyword evidence="3" id="KW-1185">Reference proteome</keyword>
<name>A0ABT5S1Y5_9BURK</name>
<sequence>MDRHFIFRNYWWIALIAGGAAVFLSILFGGSERMGLVGSAVAGTLGFCYFVQQQKLAEMLLFHQLFTTFNARYDALNGKLALLSPITLLPPRIVHRIRLP</sequence>
<evidence type="ECO:0000256" key="1">
    <source>
        <dbReference type="SAM" id="Phobius"/>
    </source>
</evidence>
<dbReference type="EMBL" id="JAPCKI010000017">
    <property type="protein sequence ID" value="MDD2179966.1"/>
    <property type="molecule type" value="Genomic_DNA"/>
</dbReference>
<comment type="caution">
    <text evidence="2">The sequence shown here is derived from an EMBL/GenBank/DDBJ whole genome shotgun (WGS) entry which is preliminary data.</text>
</comment>
<evidence type="ECO:0000313" key="2">
    <source>
        <dbReference type="EMBL" id="MDD2179966.1"/>
    </source>
</evidence>
<feature type="transmembrane region" description="Helical" evidence="1">
    <location>
        <begin position="34"/>
        <end position="51"/>
    </location>
</feature>
<accession>A0ABT5S1Y5</accession>
<keyword evidence="1" id="KW-1133">Transmembrane helix</keyword>
<organism evidence="2 3">
    <name type="scientific">Acidovorax benzenivorans</name>
    <dbReference type="NCBI Taxonomy" id="2987520"/>
    <lineage>
        <taxon>Bacteria</taxon>
        <taxon>Pseudomonadati</taxon>
        <taxon>Pseudomonadota</taxon>
        <taxon>Betaproteobacteria</taxon>
        <taxon>Burkholderiales</taxon>
        <taxon>Comamonadaceae</taxon>
        <taxon>Acidovorax</taxon>
    </lineage>
</organism>
<protein>
    <submittedName>
        <fullName evidence="2">Uncharacterized protein</fullName>
    </submittedName>
</protein>
<proteinExistence type="predicted"/>
<keyword evidence="1" id="KW-0812">Transmembrane</keyword>
<evidence type="ECO:0000313" key="3">
    <source>
        <dbReference type="Proteomes" id="UP001148932"/>
    </source>
</evidence>
<reference evidence="2" key="1">
    <citation type="submission" date="2022-10" db="EMBL/GenBank/DDBJ databases">
        <title>Description of microaerobic benzene degrading bacteria.</title>
        <authorList>
            <person name="Bedics A."/>
            <person name="Tancsics A."/>
            <person name="Banerjee S."/>
        </authorList>
    </citation>
    <scope>NUCLEOTIDE SEQUENCE</scope>
    <source>
        <strain evidence="2">D2M1</strain>
    </source>
</reference>
<feature type="transmembrane region" description="Helical" evidence="1">
    <location>
        <begin position="9"/>
        <end position="28"/>
    </location>
</feature>
<keyword evidence="1" id="KW-0472">Membrane</keyword>
<dbReference type="Proteomes" id="UP001148932">
    <property type="component" value="Unassembled WGS sequence"/>
</dbReference>